<dbReference type="GeneID" id="70247690"/>
<evidence type="ECO:0000313" key="2">
    <source>
        <dbReference type="EMBL" id="KAH8689874.1"/>
    </source>
</evidence>
<evidence type="ECO:0000259" key="1">
    <source>
        <dbReference type="Pfam" id="PF12770"/>
    </source>
</evidence>
<protein>
    <submittedName>
        <fullName evidence="2">CHAT domain-containing protein</fullName>
    </submittedName>
</protein>
<comment type="caution">
    <text evidence="2">The sequence shown here is derived from an EMBL/GenBank/DDBJ whole genome shotgun (WGS) entry which is preliminary data.</text>
</comment>
<dbReference type="EMBL" id="JAJTJA010000014">
    <property type="protein sequence ID" value="KAH8689874.1"/>
    <property type="molecule type" value="Genomic_DNA"/>
</dbReference>
<dbReference type="InterPro" id="IPR024983">
    <property type="entry name" value="CHAT_dom"/>
</dbReference>
<keyword evidence="3" id="KW-1185">Reference proteome</keyword>
<organism evidence="2 3">
    <name type="scientific">Talaromyces proteolyticus</name>
    <dbReference type="NCBI Taxonomy" id="1131652"/>
    <lineage>
        <taxon>Eukaryota</taxon>
        <taxon>Fungi</taxon>
        <taxon>Dikarya</taxon>
        <taxon>Ascomycota</taxon>
        <taxon>Pezizomycotina</taxon>
        <taxon>Eurotiomycetes</taxon>
        <taxon>Eurotiomycetidae</taxon>
        <taxon>Eurotiales</taxon>
        <taxon>Trichocomaceae</taxon>
        <taxon>Talaromyces</taxon>
        <taxon>Talaromyces sect. Bacilispori</taxon>
    </lineage>
</organism>
<sequence length="320" mass="35777">MKAENDELGEPAILQWLWDAITEPVLAALGYTHTPHDKWPHIWWVPTGLLIKFPLHAAGYHDCGTGQTVIDRVMSSYSPSIKAMIQNRRRPQKPSSVGHALLVAMEFTPGESNLPCASREVDIVRSICPSMSLVPVAPAPYKSDIESLLQVCQIFHFAGHAHMDKSDPSMSYLVLEDGDSNPLTVGNLFEINIRESSPFLAYLSACGTGRIDDERFMDESIHLNSAFQLAGFRHVIGSLWDVIDDTCLHMAKIIYGRIRDGGMTDESVCRGLHDATRTLRDRWQQSSIRTRSQRGLTRDINPVGEDIPSLDWVPYVHFGV</sequence>
<proteinExistence type="predicted"/>
<feature type="domain" description="CHAT" evidence="1">
    <location>
        <begin position="13"/>
        <end position="290"/>
    </location>
</feature>
<dbReference type="Proteomes" id="UP001201262">
    <property type="component" value="Unassembled WGS sequence"/>
</dbReference>
<dbReference type="AlphaFoldDB" id="A0AAD4PSY0"/>
<gene>
    <name evidence="2" type="ORF">BGW36DRAFT_389874</name>
</gene>
<dbReference type="RefSeq" id="XP_046066157.1">
    <property type="nucleotide sequence ID" value="XM_046217403.1"/>
</dbReference>
<name>A0AAD4PSY0_9EURO</name>
<evidence type="ECO:0000313" key="3">
    <source>
        <dbReference type="Proteomes" id="UP001201262"/>
    </source>
</evidence>
<accession>A0AAD4PSY0</accession>
<reference evidence="2" key="1">
    <citation type="submission" date="2021-12" db="EMBL/GenBank/DDBJ databases">
        <title>Convergent genome expansion in fungi linked to evolution of root-endophyte symbiosis.</title>
        <authorList>
            <consortium name="DOE Joint Genome Institute"/>
            <person name="Ke Y.-H."/>
            <person name="Bonito G."/>
            <person name="Liao H.-L."/>
            <person name="Looney B."/>
            <person name="Rojas-Flechas A."/>
            <person name="Nash J."/>
            <person name="Hameed K."/>
            <person name="Schadt C."/>
            <person name="Martin F."/>
            <person name="Crous P.W."/>
            <person name="Miettinen O."/>
            <person name="Magnuson J.K."/>
            <person name="Labbe J."/>
            <person name="Jacobson D."/>
            <person name="Doktycz M.J."/>
            <person name="Veneault-Fourrey C."/>
            <person name="Kuo A."/>
            <person name="Mondo S."/>
            <person name="Calhoun S."/>
            <person name="Riley R."/>
            <person name="Ohm R."/>
            <person name="LaButti K."/>
            <person name="Andreopoulos B."/>
            <person name="Pangilinan J."/>
            <person name="Nolan M."/>
            <person name="Tritt A."/>
            <person name="Clum A."/>
            <person name="Lipzen A."/>
            <person name="Daum C."/>
            <person name="Barry K."/>
            <person name="Grigoriev I.V."/>
            <person name="Vilgalys R."/>
        </authorList>
    </citation>
    <scope>NUCLEOTIDE SEQUENCE</scope>
    <source>
        <strain evidence="2">PMI_201</strain>
    </source>
</reference>
<dbReference type="Pfam" id="PF12770">
    <property type="entry name" value="CHAT"/>
    <property type="match status" value="1"/>
</dbReference>